<evidence type="ECO:0000313" key="2">
    <source>
        <dbReference type="EMBL" id="CAI9116280.1"/>
    </source>
</evidence>
<feature type="region of interest" description="Disordered" evidence="1">
    <location>
        <begin position="82"/>
        <end position="102"/>
    </location>
</feature>
<gene>
    <name evidence="2" type="ORF">OLC1_LOCUS22625</name>
</gene>
<organism evidence="2 3">
    <name type="scientific">Oldenlandia corymbosa var. corymbosa</name>
    <dbReference type="NCBI Taxonomy" id="529605"/>
    <lineage>
        <taxon>Eukaryota</taxon>
        <taxon>Viridiplantae</taxon>
        <taxon>Streptophyta</taxon>
        <taxon>Embryophyta</taxon>
        <taxon>Tracheophyta</taxon>
        <taxon>Spermatophyta</taxon>
        <taxon>Magnoliopsida</taxon>
        <taxon>eudicotyledons</taxon>
        <taxon>Gunneridae</taxon>
        <taxon>Pentapetalae</taxon>
        <taxon>asterids</taxon>
        <taxon>lamiids</taxon>
        <taxon>Gentianales</taxon>
        <taxon>Rubiaceae</taxon>
        <taxon>Rubioideae</taxon>
        <taxon>Spermacoceae</taxon>
        <taxon>Hedyotis-Oldenlandia complex</taxon>
        <taxon>Oldenlandia</taxon>
    </lineage>
</organism>
<keyword evidence="3" id="KW-1185">Reference proteome</keyword>
<dbReference type="EMBL" id="OX459125">
    <property type="protein sequence ID" value="CAI9116280.1"/>
    <property type="molecule type" value="Genomic_DNA"/>
</dbReference>
<dbReference type="AlphaFoldDB" id="A0AAV1E993"/>
<sequence>MKCPKAPLVTTVVLSGEQADLISQVLDALGVCLDYADEINVAVTVAEGNAAANLVAAAEVAPVDVDEVVAGAVDEVAPVDVDDVAPTDNDEVAAGADDKVTA</sequence>
<protein>
    <submittedName>
        <fullName evidence="2">OLC1v1017379C1</fullName>
    </submittedName>
</protein>
<reference evidence="2" key="1">
    <citation type="submission" date="2023-03" db="EMBL/GenBank/DDBJ databases">
        <authorList>
            <person name="Julca I."/>
        </authorList>
    </citation>
    <scope>NUCLEOTIDE SEQUENCE</scope>
</reference>
<feature type="compositionally biased region" description="Acidic residues" evidence="1">
    <location>
        <begin position="82"/>
        <end position="91"/>
    </location>
</feature>
<evidence type="ECO:0000256" key="1">
    <source>
        <dbReference type="SAM" id="MobiDB-lite"/>
    </source>
</evidence>
<accession>A0AAV1E993</accession>
<evidence type="ECO:0000313" key="3">
    <source>
        <dbReference type="Proteomes" id="UP001161247"/>
    </source>
</evidence>
<proteinExistence type="predicted"/>
<dbReference type="Proteomes" id="UP001161247">
    <property type="component" value="Chromosome 8"/>
</dbReference>
<name>A0AAV1E993_OLDCO</name>